<organism evidence="1 2">
    <name type="scientific">Tritrichomonas foetus</name>
    <dbReference type="NCBI Taxonomy" id="1144522"/>
    <lineage>
        <taxon>Eukaryota</taxon>
        <taxon>Metamonada</taxon>
        <taxon>Parabasalia</taxon>
        <taxon>Tritrichomonadida</taxon>
        <taxon>Tritrichomonadidae</taxon>
        <taxon>Tritrichomonas</taxon>
    </lineage>
</organism>
<proteinExistence type="predicted"/>
<dbReference type="VEuPathDB" id="TrichDB:TRFO_20633"/>
<reference evidence="1" key="1">
    <citation type="submission" date="2016-10" db="EMBL/GenBank/DDBJ databases">
        <authorList>
            <person name="Benchimol M."/>
            <person name="Almeida L.G."/>
            <person name="Vasconcelos A.T."/>
            <person name="Perreira-Neves A."/>
            <person name="Rosa I.A."/>
            <person name="Tasca T."/>
            <person name="Bogo M.R."/>
            <person name="de Souza W."/>
        </authorList>
    </citation>
    <scope>NUCLEOTIDE SEQUENCE [LARGE SCALE GENOMIC DNA]</scope>
    <source>
        <strain evidence="1">K</strain>
    </source>
</reference>
<accession>A0A1J4KGU5</accession>
<keyword evidence="2" id="KW-1185">Reference proteome</keyword>
<evidence type="ECO:0000313" key="1">
    <source>
        <dbReference type="EMBL" id="OHT10168.1"/>
    </source>
</evidence>
<sequence>MNSFTLQELEDDNLVDDQHISDIDDFIDDVEEQLHAIEDDIKSVTSYKLTPEESNSLSIDAKLKATVTSRTYDAIAREAQKKALKNYQQFLSPELSTLLINHANIQREYGTANDHKTNDWEIDTSTASDLEIERAVIRLRKKLTHINSEIEMISQENEKNNEKLQQIYSQNEKLEQMKNEQINV</sequence>
<evidence type="ECO:0000313" key="2">
    <source>
        <dbReference type="Proteomes" id="UP000179807"/>
    </source>
</evidence>
<name>A0A1J4KGU5_9EUKA</name>
<dbReference type="AlphaFoldDB" id="A0A1J4KGU5"/>
<protein>
    <submittedName>
        <fullName evidence="1">Uncharacterized protein</fullName>
    </submittedName>
</protein>
<dbReference type="RefSeq" id="XP_068363304.1">
    <property type="nucleotide sequence ID" value="XM_068501516.1"/>
</dbReference>
<gene>
    <name evidence="1" type="ORF">TRFO_20633</name>
</gene>
<dbReference type="EMBL" id="MLAK01000619">
    <property type="protein sequence ID" value="OHT10168.1"/>
    <property type="molecule type" value="Genomic_DNA"/>
</dbReference>
<dbReference type="OrthoDB" id="10628921at2759"/>
<dbReference type="GeneID" id="94836220"/>
<dbReference type="Proteomes" id="UP000179807">
    <property type="component" value="Unassembled WGS sequence"/>
</dbReference>
<comment type="caution">
    <text evidence="1">The sequence shown here is derived from an EMBL/GenBank/DDBJ whole genome shotgun (WGS) entry which is preliminary data.</text>
</comment>